<feature type="compositionally biased region" description="Polar residues" evidence="1">
    <location>
        <begin position="253"/>
        <end position="268"/>
    </location>
</feature>
<feature type="region of interest" description="Disordered" evidence="1">
    <location>
        <begin position="103"/>
        <end position="142"/>
    </location>
</feature>
<keyword evidence="3" id="KW-1185">Reference proteome</keyword>
<accession>A0A2A9FCX7</accession>
<feature type="region of interest" description="Disordered" evidence="1">
    <location>
        <begin position="227"/>
        <end position="268"/>
    </location>
</feature>
<feature type="compositionally biased region" description="Basic residues" evidence="1">
    <location>
        <begin position="45"/>
        <end position="54"/>
    </location>
</feature>
<gene>
    <name evidence="2" type="ORF">ATK36_3914</name>
</gene>
<dbReference type="Proteomes" id="UP000243542">
    <property type="component" value="Unassembled WGS sequence"/>
</dbReference>
<comment type="caution">
    <text evidence="2">The sequence shown here is derived from an EMBL/GenBank/DDBJ whole genome shotgun (WGS) entry which is preliminary data.</text>
</comment>
<dbReference type="AlphaFoldDB" id="A0A2A9FCX7"/>
<protein>
    <submittedName>
        <fullName evidence="2">Uncharacterized protein</fullName>
    </submittedName>
</protein>
<organism evidence="2 3">
    <name type="scientific">Amycolatopsis sulphurea</name>
    <dbReference type="NCBI Taxonomy" id="76022"/>
    <lineage>
        <taxon>Bacteria</taxon>
        <taxon>Bacillati</taxon>
        <taxon>Actinomycetota</taxon>
        <taxon>Actinomycetes</taxon>
        <taxon>Pseudonocardiales</taxon>
        <taxon>Pseudonocardiaceae</taxon>
        <taxon>Amycolatopsis</taxon>
    </lineage>
</organism>
<dbReference type="EMBL" id="PDJK01000002">
    <property type="protein sequence ID" value="PFG48803.1"/>
    <property type="molecule type" value="Genomic_DNA"/>
</dbReference>
<evidence type="ECO:0000313" key="3">
    <source>
        <dbReference type="Proteomes" id="UP000243542"/>
    </source>
</evidence>
<reference evidence="2 3" key="1">
    <citation type="submission" date="2017-10" db="EMBL/GenBank/DDBJ databases">
        <title>Sequencing the genomes of 1000 actinobacteria strains.</title>
        <authorList>
            <person name="Klenk H.-P."/>
        </authorList>
    </citation>
    <scope>NUCLEOTIDE SEQUENCE [LARGE SCALE GENOMIC DNA]</scope>
    <source>
        <strain evidence="2 3">DSM 46092</strain>
    </source>
</reference>
<proteinExistence type="predicted"/>
<name>A0A2A9FCX7_9PSEU</name>
<evidence type="ECO:0000256" key="1">
    <source>
        <dbReference type="SAM" id="MobiDB-lite"/>
    </source>
</evidence>
<sequence length="268" mass="27831">MASAYCDGRARPGTLRARGTTSGITQWWRTALVATGGAGQVVGDKRRRAGHRRGAGRDRPQQATSGGPPATSGAGRSCLPQAMLGGATLLNWRQAALRHKRCRARSAAKAAPGGHPPQAMPGEAAHHQRRQPGPSATSHAERDYSLQVAAGRLLRHKRCGAKSLAEASPGGYVRASGAGTGSFATREPVGTLATPFTASVHRHITLTEPIGIPAAQHLPSADSLTSVDIPTYRRSRAGHPSSPGHIDPPPSSNPLTSAQPLTSISTHP</sequence>
<evidence type="ECO:0000313" key="2">
    <source>
        <dbReference type="EMBL" id="PFG48803.1"/>
    </source>
</evidence>
<feature type="region of interest" description="Disordered" evidence="1">
    <location>
        <begin position="37"/>
        <end position="79"/>
    </location>
</feature>